<reference evidence="1 2" key="1">
    <citation type="journal article" date="2016" name="Nat. Commun.">
        <title>Thousands of microbial genomes shed light on interconnected biogeochemical processes in an aquifer system.</title>
        <authorList>
            <person name="Anantharaman K."/>
            <person name="Brown C.T."/>
            <person name="Hug L.A."/>
            <person name="Sharon I."/>
            <person name="Castelle C.J."/>
            <person name="Probst A.J."/>
            <person name="Thomas B.C."/>
            <person name="Singh A."/>
            <person name="Wilkins M.J."/>
            <person name="Karaoz U."/>
            <person name="Brodie E.L."/>
            <person name="Williams K.H."/>
            <person name="Hubbard S.S."/>
            <person name="Banfield J.F."/>
        </authorList>
    </citation>
    <scope>NUCLEOTIDE SEQUENCE [LARGE SCALE GENOMIC DNA]</scope>
</reference>
<dbReference type="AlphaFoldDB" id="A0A1F7RGI7"/>
<dbReference type="Proteomes" id="UP000178526">
    <property type="component" value="Unassembled WGS sequence"/>
</dbReference>
<accession>A0A1F7RGI7</accession>
<evidence type="ECO:0000313" key="1">
    <source>
        <dbReference type="EMBL" id="OGL40024.1"/>
    </source>
</evidence>
<comment type="caution">
    <text evidence="1">The sequence shown here is derived from an EMBL/GenBank/DDBJ whole genome shotgun (WGS) entry which is preliminary data.</text>
</comment>
<proteinExistence type="predicted"/>
<organism evidence="1 2">
    <name type="scientific">Candidatus Schekmanbacteria bacterium GWA2_38_11</name>
    <dbReference type="NCBI Taxonomy" id="1817876"/>
    <lineage>
        <taxon>Bacteria</taxon>
        <taxon>Candidatus Schekmaniibacteriota</taxon>
    </lineage>
</organism>
<dbReference type="EMBL" id="MGDB01000108">
    <property type="protein sequence ID" value="OGL40024.1"/>
    <property type="molecule type" value="Genomic_DNA"/>
</dbReference>
<name>A0A1F7RGI7_9BACT</name>
<evidence type="ECO:0000313" key="2">
    <source>
        <dbReference type="Proteomes" id="UP000178526"/>
    </source>
</evidence>
<protein>
    <submittedName>
        <fullName evidence="1">Uncharacterized protein</fullName>
    </submittedName>
</protein>
<sequence length="62" mass="6741">MRVNSSGNADVVPVKLVLDCDRGTGDQNTKILDSCFRLPAGRQAGMTEILPAIYWRCILSSS</sequence>
<gene>
    <name evidence="1" type="ORF">A2042_00280</name>
</gene>